<sequence length="44" mass="5434">MNKELEKLKYFETINEDKMTEISGGYSLIDYYNYLYRMIMIRRG</sequence>
<accession>A0AAW3HA49</accession>
<dbReference type="NCBIfam" id="TIGR01847">
    <property type="entry name" value="bacteriocin_sig"/>
    <property type="match status" value="1"/>
</dbReference>
<organism evidence="1 2">
    <name type="scientific">Streptococcus gordonii</name>
    <dbReference type="NCBI Taxonomy" id="1302"/>
    <lineage>
        <taxon>Bacteria</taxon>
        <taxon>Bacillati</taxon>
        <taxon>Bacillota</taxon>
        <taxon>Bacilli</taxon>
        <taxon>Lactobacillales</taxon>
        <taxon>Streptococcaceae</taxon>
        <taxon>Streptococcus</taxon>
    </lineage>
</organism>
<comment type="caution">
    <text evidence="1">The sequence shown here is derived from an EMBL/GenBank/DDBJ whole genome shotgun (WGS) entry which is preliminary data.</text>
</comment>
<dbReference type="InterPro" id="IPR010133">
    <property type="entry name" value="Bacteriocin_signal_seq"/>
</dbReference>
<dbReference type="Proteomes" id="UP000033658">
    <property type="component" value="Unassembled WGS sequence"/>
</dbReference>
<name>A0AAW3HA49_STRGN</name>
<dbReference type="EMBL" id="JYGL01000001">
    <property type="protein sequence ID" value="KJQ59613.1"/>
    <property type="molecule type" value="Genomic_DNA"/>
</dbReference>
<dbReference type="AlphaFoldDB" id="A0AAW3HA49"/>
<evidence type="ECO:0000313" key="2">
    <source>
        <dbReference type="Proteomes" id="UP000033658"/>
    </source>
</evidence>
<gene>
    <name evidence="1" type="ORF">TZ86_01484</name>
</gene>
<dbReference type="RefSeq" id="WP_152621734.1">
    <property type="nucleotide sequence ID" value="NZ_JASHFR010000005.1"/>
</dbReference>
<protein>
    <submittedName>
        <fullName evidence="1">Uncharacterized protein</fullName>
    </submittedName>
</protein>
<evidence type="ECO:0000313" key="1">
    <source>
        <dbReference type="EMBL" id="KJQ59613.1"/>
    </source>
</evidence>
<proteinExistence type="predicted"/>
<reference evidence="1 2" key="1">
    <citation type="submission" date="2015-02" db="EMBL/GenBank/DDBJ databases">
        <title>Evolution of amylase-binding proteins of oral streptococcal species.</title>
        <authorList>
            <person name="Haase E.M."/>
        </authorList>
    </citation>
    <scope>NUCLEOTIDE SEQUENCE [LARGE SCALE GENOMIC DNA]</scope>
    <source>
        <strain evidence="1 2">G9B</strain>
    </source>
</reference>